<dbReference type="InterPro" id="IPR045562">
    <property type="entry name" value="RecG_dom3_C"/>
</dbReference>
<evidence type="ECO:0000256" key="3">
    <source>
        <dbReference type="ARBA" id="ARBA00022741"/>
    </source>
</evidence>
<evidence type="ECO:0000259" key="18">
    <source>
        <dbReference type="PROSITE" id="PS51194"/>
    </source>
</evidence>
<evidence type="ECO:0000259" key="17">
    <source>
        <dbReference type="PROSITE" id="PS51192"/>
    </source>
</evidence>
<keyword evidence="4" id="KW-0227">DNA damage</keyword>
<dbReference type="PANTHER" id="PTHR47964:SF1">
    <property type="entry name" value="ATP-DEPENDENT DNA HELICASE HOMOLOG RECG, CHLOROPLASTIC"/>
    <property type="match status" value="1"/>
</dbReference>
<comment type="catalytic activity">
    <reaction evidence="14">
        <text>ATP + H2O = ADP + phosphate + H(+)</text>
        <dbReference type="Rhea" id="RHEA:13065"/>
        <dbReference type="ChEBI" id="CHEBI:15377"/>
        <dbReference type="ChEBI" id="CHEBI:15378"/>
        <dbReference type="ChEBI" id="CHEBI:30616"/>
        <dbReference type="ChEBI" id="CHEBI:43474"/>
        <dbReference type="ChEBI" id="CHEBI:456216"/>
        <dbReference type="EC" id="5.6.2.4"/>
    </reaction>
</comment>
<dbReference type="PANTHER" id="PTHR47964">
    <property type="entry name" value="ATP-DEPENDENT DNA HELICASE HOMOLOG RECG, CHLOROPLASTIC"/>
    <property type="match status" value="1"/>
</dbReference>
<dbReference type="SMART" id="SM00487">
    <property type="entry name" value="DEXDc"/>
    <property type="match status" value="1"/>
</dbReference>
<dbReference type="Gene3D" id="2.40.50.140">
    <property type="entry name" value="Nucleic acid-binding proteins"/>
    <property type="match status" value="1"/>
</dbReference>
<evidence type="ECO:0000256" key="10">
    <source>
        <dbReference type="ARBA" id="ARBA00023204"/>
    </source>
</evidence>
<accession>A0A381QJ68</accession>
<dbReference type="Pfam" id="PF19833">
    <property type="entry name" value="RecG_dom3_C"/>
    <property type="match status" value="1"/>
</dbReference>
<evidence type="ECO:0000256" key="2">
    <source>
        <dbReference type="ARBA" id="ARBA00017846"/>
    </source>
</evidence>
<evidence type="ECO:0000256" key="5">
    <source>
        <dbReference type="ARBA" id="ARBA00022801"/>
    </source>
</evidence>
<dbReference type="PROSITE" id="PS51194">
    <property type="entry name" value="HELICASE_CTER"/>
    <property type="match status" value="1"/>
</dbReference>
<evidence type="ECO:0000256" key="6">
    <source>
        <dbReference type="ARBA" id="ARBA00022806"/>
    </source>
</evidence>
<keyword evidence="6" id="KW-0347">Helicase</keyword>
<proteinExistence type="inferred from homology"/>
<dbReference type="Pfam" id="PF00270">
    <property type="entry name" value="DEAD"/>
    <property type="match status" value="1"/>
</dbReference>
<dbReference type="InterPro" id="IPR004609">
    <property type="entry name" value="ATP-dep_DNA_helicase_RecG"/>
</dbReference>
<evidence type="ECO:0000313" key="19">
    <source>
        <dbReference type="EMBL" id="SUZ79030.1"/>
    </source>
</evidence>
<dbReference type="SUPFAM" id="SSF52540">
    <property type="entry name" value="P-loop containing nucleoside triphosphate hydrolases"/>
    <property type="match status" value="2"/>
</dbReference>
<keyword evidence="3" id="KW-0547">Nucleotide-binding</keyword>
<dbReference type="AlphaFoldDB" id="A0A381QJ68"/>
<dbReference type="NCBIfam" id="NF008165">
    <property type="entry name" value="PRK10917.1-3"/>
    <property type="match status" value="1"/>
</dbReference>
<dbReference type="EMBL" id="UINC01001372">
    <property type="protein sequence ID" value="SUZ79030.1"/>
    <property type="molecule type" value="Genomic_DNA"/>
</dbReference>
<evidence type="ECO:0000256" key="13">
    <source>
        <dbReference type="ARBA" id="ARBA00034808"/>
    </source>
</evidence>
<dbReference type="GO" id="GO:0006310">
    <property type="term" value="P:DNA recombination"/>
    <property type="evidence" value="ECO:0007669"/>
    <property type="project" value="UniProtKB-KW"/>
</dbReference>
<keyword evidence="9" id="KW-0233">DNA recombination</keyword>
<keyword evidence="10" id="KW-0234">DNA repair</keyword>
<dbReference type="GO" id="GO:0006281">
    <property type="term" value="P:DNA repair"/>
    <property type="evidence" value="ECO:0007669"/>
    <property type="project" value="UniProtKB-KW"/>
</dbReference>
<dbReference type="NCBIfam" id="TIGR00643">
    <property type="entry name" value="recG"/>
    <property type="match status" value="1"/>
</dbReference>
<dbReference type="InterPro" id="IPR047112">
    <property type="entry name" value="RecG/Mfd"/>
</dbReference>
<dbReference type="EC" id="5.6.2.4" evidence="13"/>
<feature type="domain" description="Helicase ATP-binding" evidence="17">
    <location>
        <begin position="264"/>
        <end position="441"/>
    </location>
</feature>
<evidence type="ECO:0000256" key="11">
    <source>
        <dbReference type="ARBA" id="ARBA00023235"/>
    </source>
</evidence>
<keyword evidence="5" id="KW-0378">Hydrolase</keyword>
<dbReference type="InterPro" id="IPR027417">
    <property type="entry name" value="P-loop_NTPase"/>
</dbReference>
<protein>
    <recommendedName>
        <fullName evidence="2">ATP-dependent DNA helicase RecG</fullName>
        <ecNumber evidence="13">5.6.2.4</ecNumber>
    </recommendedName>
    <alternativeName>
        <fullName evidence="15">DNA branch migration protein RecG</fullName>
    </alternativeName>
    <alternativeName>
        <fullName evidence="16">Probable DNA 3'-5' helicase RecG</fullName>
    </alternativeName>
</protein>
<dbReference type="InterPro" id="IPR014001">
    <property type="entry name" value="Helicase_ATP-bd"/>
</dbReference>
<dbReference type="GO" id="GO:0003677">
    <property type="term" value="F:DNA binding"/>
    <property type="evidence" value="ECO:0007669"/>
    <property type="project" value="UniProtKB-KW"/>
</dbReference>
<evidence type="ECO:0000256" key="7">
    <source>
        <dbReference type="ARBA" id="ARBA00022840"/>
    </source>
</evidence>
<dbReference type="PROSITE" id="PS51192">
    <property type="entry name" value="HELICASE_ATP_BIND_1"/>
    <property type="match status" value="1"/>
</dbReference>
<dbReference type="SMART" id="SM00490">
    <property type="entry name" value="HELICc"/>
    <property type="match status" value="1"/>
</dbReference>
<evidence type="ECO:0000256" key="15">
    <source>
        <dbReference type="ARBA" id="ARBA00049803"/>
    </source>
</evidence>
<feature type="domain" description="Helicase C-terminal" evidence="18">
    <location>
        <begin position="459"/>
        <end position="620"/>
    </location>
</feature>
<dbReference type="Pfam" id="PF00271">
    <property type="entry name" value="Helicase_C"/>
    <property type="match status" value="1"/>
</dbReference>
<keyword evidence="8" id="KW-0238">DNA-binding</keyword>
<reference evidence="19" key="1">
    <citation type="submission" date="2018-05" db="EMBL/GenBank/DDBJ databases">
        <authorList>
            <person name="Lanie J.A."/>
            <person name="Ng W.-L."/>
            <person name="Kazmierczak K.M."/>
            <person name="Andrzejewski T.M."/>
            <person name="Davidsen T.M."/>
            <person name="Wayne K.J."/>
            <person name="Tettelin H."/>
            <person name="Glass J.I."/>
            <person name="Rusch D."/>
            <person name="Podicherti R."/>
            <person name="Tsui H.-C.T."/>
            <person name="Winkler M.E."/>
        </authorList>
    </citation>
    <scope>NUCLEOTIDE SEQUENCE</scope>
</reference>
<evidence type="ECO:0000256" key="1">
    <source>
        <dbReference type="ARBA" id="ARBA00007504"/>
    </source>
</evidence>
<dbReference type="GO" id="GO:0043138">
    <property type="term" value="F:3'-5' DNA helicase activity"/>
    <property type="evidence" value="ECO:0007669"/>
    <property type="project" value="UniProtKB-EC"/>
</dbReference>
<comment type="similarity">
    <text evidence="1">Belongs to the helicase family. RecG subfamily.</text>
</comment>
<comment type="catalytic activity">
    <reaction evidence="12">
        <text>Couples ATP hydrolysis with the unwinding of duplex DNA by translocating in the 3'-5' direction.</text>
        <dbReference type="EC" id="5.6.2.4"/>
    </reaction>
</comment>
<dbReference type="InterPro" id="IPR012340">
    <property type="entry name" value="NA-bd_OB-fold"/>
</dbReference>
<keyword evidence="7" id="KW-0067">ATP-binding</keyword>
<dbReference type="GO" id="GO:0016787">
    <property type="term" value="F:hydrolase activity"/>
    <property type="evidence" value="ECO:0007669"/>
    <property type="project" value="UniProtKB-KW"/>
</dbReference>
<organism evidence="19">
    <name type="scientific">marine metagenome</name>
    <dbReference type="NCBI Taxonomy" id="408172"/>
    <lineage>
        <taxon>unclassified sequences</taxon>
        <taxon>metagenomes</taxon>
        <taxon>ecological metagenomes</taxon>
    </lineage>
</organism>
<evidence type="ECO:0000256" key="9">
    <source>
        <dbReference type="ARBA" id="ARBA00023172"/>
    </source>
</evidence>
<dbReference type="InterPro" id="IPR033454">
    <property type="entry name" value="RecG_wedge"/>
</dbReference>
<gene>
    <name evidence="19" type="ORF">METZ01_LOCUS31884</name>
</gene>
<dbReference type="GO" id="GO:0005524">
    <property type="term" value="F:ATP binding"/>
    <property type="evidence" value="ECO:0007669"/>
    <property type="project" value="UniProtKB-KW"/>
</dbReference>
<dbReference type="SUPFAM" id="SSF50249">
    <property type="entry name" value="Nucleic acid-binding proteins"/>
    <property type="match status" value="1"/>
</dbReference>
<evidence type="ECO:0000256" key="4">
    <source>
        <dbReference type="ARBA" id="ARBA00022763"/>
    </source>
</evidence>
<dbReference type="CDD" id="cd04488">
    <property type="entry name" value="RecG_wedge_OBF"/>
    <property type="match status" value="1"/>
</dbReference>
<evidence type="ECO:0000256" key="16">
    <source>
        <dbReference type="ARBA" id="ARBA00049819"/>
    </source>
</evidence>
<keyword evidence="11" id="KW-0413">Isomerase</keyword>
<dbReference type="Pfam" id="PF17191">
    <property type="entry name" value="RecG_wedge"/>
    <property type="match status" value="1"/>
</dbReference>
<sequence length="694" mass="77459">MQGVGPQRQASLREVQIETVFDLLTHYPRRYVDRSREAKLGEVTPGQEVMVVGDIESVETRRTRNRKSIVEVSLFDDTGHLQLVFFNQAWRAKQLKEGLTIALFGKVDLYRKQLRMTNPVVDLVGDRTGKIIAIYPQSEKAGLTTWDIGRWSTEALRRCEPRGIEEPLSRQLLEELQLPDRATAFKAIHQPSSTSEVSHARNRLVLDELLRIQLVLRIRKIRRLESASGIAHKGDSPLVTSFLDRLPFKLTTAQQRTMEEVTVDLKTEQPMHRLLQGDVGAGKTLVALHALLTAVADGHQGALMAPTEVLAEQHYLSLAELAEGLEISDDSTLTGRRPLSVKVLTNRIMGAERQQVIKGMQNGSVDLVIGTHALIQEGISFSSLSVVVVDEQHRFGVEQRSVLRERGRSDGKWPHLLVMTATPIPRTAAMTVYGDLDVSTLDELPPGRMPISTFWVRDDTEAVWQHLRSEISQGRQAYVVCPLIEESDKLDANSAETTMDLLSEGELSGLRLGLLHGRLPAIDKKETMDAFRDGQLDVLVATTVIEVGVDVPNATTMVILSADRFGIAQLHQLRGRVGRGAHRSTCFLVATEEISEDAEARLQALEESTDGFALAERDLELRGEGTIFDQKQSGRNDLKLASLARDRVWVERARDLAAGLVNENGSLEQHEALQDEVRWFVERRDDDAENLLRG</sequence>
<dbReference type="Gene3D" id="3.40.50.300">
    <property type="entry name" value="P-loop containing nucleotide triphosphate hydrolases"/>
    <property type="match status" value="2"/>
</dbReference>
<evidence type="ECO:0000256" key="8">
    <source>
        <dbReference type="ARBA" id="ARBA00023125"/>
    </source>
</evidence>
<dbReference type="InterPro" id="IPR011545">
    <property type="entry name" value="DEAD/DEAH_box_helicase_dom"/>
</dbReference>
<dbReference type="InterPro" id="IPR001650">
    <property type="entry name" value="Helicase_C-like"/>
</dbReference>
<evidence type="ECO:0000256" key="12">
    <source>
        <dbReference type="ARBA" id="ARBA00034617"/>
    </source>
</evidence>
<dbReference type="NCBIfam" id="NF008168">
    <property type="entry name" value="PRK10917.2-2"/>
    <property type="match status" value="1"/>
</dbReference>
<evidence type="ECO:0000256" key="14">
    <source>
        <dbReference type="ARBA" id="ARBA00048988"/>
    </source>
</evidence>
<name>A0A381QJ68_9ZZZZ</name>